<dbReference type="Gene3D" id="3.40.50.720">
    <property type="entry name" value="NAD(P)-binding Rossmann-like Domain"/>
    <property type="match status" value="1"/>
</dbReference>
<dbReference type="SUPFAM" id="SSF51735">
    <property type="entry name" value="NAD(P)-binding Rossmann-fold domains"/>
    <property type="match status" value="1"/>
</dbReference>
<dbReference type="Pfam" id="PF13781">
    <property type="entry name" value="DoxX_3"/>
    <property type="match status" value="1"/>
</dbReference>
<proteinExistence type="predicted"/>
<reference evidence="3 4" key="1">
    <citation type="submission" date="2018-07" db="EMBL/GenBank/DDBJ databases">
        <title>Genomic Encyclopedia of Type Strains, Phase IV (KMG-IV): sequencing the most valuable type-strain genomes for metagenomic binning, comparative biology and taxonomic classification.</title>
        <authorList>
            <person name="Goeker M."/>
        </authorList>
    </citation>
    <scope>NUCLEOTIDE SEQUENCE [LARGE SCALE GENOMIC DNA]</scope>
    <source>
        <strain evidence="3 4">DSM 21634</strain>
    </source>
</reference>
<protein>
    <submittedName>
        <fullName evidence="3">Nucleoside-diphosphate-sugar epimerase</fullName>
    </submittedName>
</protein>
<dbReference type="AlphaFoldDB" id="A0A368XX15"/>
<feature type="transmembrane region" description="Helical" evidence="1">
    <location>
        <begin position="381"/>
        <end position="400"/>
    </location>
</feature>
<evidence type="ECO:0000259" key="2">
    <source>
        <dbReference type="Pfam" id="PF13460"/>
    </source>
</evidence>
<organism evidence="3 4">
    <name type="scientific">Pseudorhodoferax soli</name>
    <dbReference type="NCBI Taxonomy" id="545864"/>
    <lineage>
        <taxon>Bacteria</taxon>
        <taxon>Pseudomonadati</taxon>
        <taxon>Pseudomonadota</taxon>
        <taxon>Betaproteobacteria</taxon>
        <taxon>Burkholderiales</taxon>
        <taxon>Comamonadaceae</taxon>
    </lineage>
</organism>
<dbReference type="PANTHER" id="PTHR12126">
    <property type="entry name" value="NADH-UBIQUINONE OXIDOREDUCTASE 39 KDA SUBUNIT-RELATED"/>
    <property type="match status" value="1"/>
</dbReference>
<comment type="caution">
    <text evidence="3">The sequence shown here is derived from an EMBL/GenBank/DDBJ whole genome shotgun (WGS) entry which is preliminary data.</text>
</comment>
<dbReference type="EMBL" id="QPJK01000003">
    <property type="protein sequence ID" value="RCW72531.1"/>
    <property type="molecule type" value="Genomic_DNA"/>
</dbReference>
<sequence length="433" mass="45479">MSTAPLRILVTGASGLIGSALARALAQQGHAVVAAMRAPCRQPAEPSMATLQADLAEVPLAPWWADRLRGVDLVVNAVGIFREHGRQRFDTLHRQAPTALFEGAARAGVRRAVQISALGSGAQAASAYHRSKHAADTALRALPLTSLVVQPSLVYAPAGASTRLFHGLAALPLIALPATPAQVQPLHLDDLVQAILCWINDPAAQSMTLAAVGPQPLGLQAYLATLRRALGWRRAAWVLPVPPRLAVAAAGVLGRLPGSTVDAEAVRMLLRGNTAEAAAITGLLGHAPRAPAAFVAPSERPALRQAAALQVLLPLGRASVAVVWLWTAAVSLGLYPVAGSLELLADFGLQGRPALVALYAGALLDLALGLATLLAPPRHMGRVWCAQLLLIAGYTALITLRMPHWWLHPYGPLSKNLPMLALIGVLWATQRTR</sequence>
<dbReference type="InterPro" id="IPR051207">
    <property type="entry name" value="ComplexI_NDUFA9_subunit"/>
</dbReference>
<dbReference type="Pfam" id="PF13460">
    <property type="entry name" value="NAD_binding_10"/>
    <property type="match status" value="1"/>
</dbReference>
<dbReference type="PANTHER" id="PTHR12126:SF11">
    <property type="entry name" value="NADH DEHYDROGENASE [UBIQUINONE] 1 ALPHA SUBCOMPLEX SUBUNIT 9, MITOCHONDRIAL"/>
    <property type="match status" value="1"/>
</dbReference>
<evidence type="ECO:0000256" key="1">
    <source>
        <dbReference type="SAM" id="Phobius"/>
    </source>
</evidence>
<dbReference type="InterPro" id="IPR025695">
    <property type="entry name" value="DoxX-like"/>
</dbReference>
<gene>
    <name evidence="3" type="ORF">DES41_103137</name>
</gene>
<dbReference type="RefSeq" id="WP_245965679.1">
    <property type="nucleotide sequence ID" value="NZ_QPJK01000003.1"/>
</dbReference>
<evidence type="ECO:0000313" key="3">
    <source>
        <dbReference type="EMBL" id="RCW72531.1"/>
    </source>
</evidence>
<keyword evidence="1" id="KW-0472">Membrane</keyword>
<dbReference type="Proteomes" id="UP000252884">
    <property type="component" value="Unassembled WGS sequence"/>
</dbReference>
<evidence type="ECO:0000313" key="4">
    <source>
        <dbReference type="Proteomes" id="UP000252884"/>
    </source>
</evidence>
<feature type="transmembrane region" description="Helical" evidence="1">
    <location>
        <begin position="356"/>
        <end position="375"/>
    </location>
</feature>
<feature type="domain" description="NAD(P)-binding" evidence="2">
    <location>
        <begin position="12"/>
        <end position="154"/>
    </location>
</feature>
<keyword evidence="1" id="KW-1133">Transmembrane helix</keyword>
<dbReference type="InterPro" id="IPR016040">
    <property type="entry name" value="NAD(P)-bd_dom"/>
</dbReference>
<keyword evidence="1" id="KW-0812">Transmembrane</keyword>
<name>A0A368XX15_9BURK</name>
<keyword evidence="4" id="KW-1185">Reference proteome</keyword>
<accession>A0A368XX15</accession>
<feature type="transmembrane region" description="Helical" evidence="1">
    <location>
        <begin position="323"/>
        <end position="344"/>
    </location>
</feature>
<dbReference type="GO" id="GO:0044877">
    <property type="term" value="F:protein-containing complex binding"/>
    <property type="evidence" value="ECO:0007669"/>
    <property type="project" value="TreeGrafter"/>
</dbReference>
<dbReference type="InterPro" id="IPR036291">
    <property type="entry name" value="NAD(P)-bd_dom_sf"/>
</dbReference>